<reference evidence="3 4" key="3">
    <citation type="submission" date="2017-09" db="EMBL/GenBank/DDBJ databases">
        <title>Tripartite evolution among Lactobacillus johnsonii, Lactobacillus taiwanensis, Lactobacillus reuteri and their rodent host.</title>
        <authorList>
            <person name="Wang T."/>
            <person name="Knowles S."/>
            <person name="Cheng C."/>
        </authorList>
    </citation>
    <scope>NUCLEOTIDE SEQUENCE [LARGE SCALE GENOMIC DNA]</scope>
    <source>
        <strain evidence="2 3">609q</strain>
        <strain evidence="1 4">609u</strain>
    </source>
</reference>
<reference evidence="1 4" key="2">
    <citation type="submission" date="2017-05" db="EMBL/GenBank/DDBJ databases">
        <authorList>
            <person name="Lin X.B."/>
            <person name="Stothard P."/>
            <person name="Tasseva G."/>
            <person name="Walter J."/>
        </authorList>
    </citation>
    <scope>NUCLEOTIDE SEQUENCE [LARGE SCALE GENOMIC DNA]</scope>
    <source>
        <strain evidence="1 4">609u</strain>
    </source>
</reference>
<evidence type="ECO:0000313" key="2">
    <source>
        <dbReference type="EMBL" id="OYR90034.1"/>
    </source>
</evidence>
<protein>
    <submittedName>
        <fullName evidence="2">Uncharacterized protein</fullName>
    </submittedName>
</protein>
<keyword evidence="4" id="KW-1185">Reference proteome</keyword>
<comment type="caution">
    <text evidence="2">The sequence shown here is derived from an EMBL/GenBank/DDBJ whole genome shotgun (WGS) entry which is preliminary data.</text>
</comment>
<evidence type="ECO:0000313" key="3">
    <source>
        <dbReference type="Proteomes" id="UP000215828"/>
    </source>
</evidence>
<reference evidence="2 3" key="1">
    <citation type="submission" date="2017-04" db="EMBL/GenBank/DDBJ databases">
        <authorList>
            <person name="Afonso C.L."/>
            <person name="Miller P.J."/>
            <person name="Scott M.A."/>
            <person name="Spackman E."/>
            <person name="Goraichik I."/>
            <person name="Dimitrov K.M."/>
            <person name="Suarez D.L."/>
            <person name="Swayne D.E."/>
        </authorList>
    </citation>
    <scope>NUCLEOTIDE SEQUENCE [LARGE SCALE GENOMIC DNA]</scope>
    <source>
        <strain evidence="2 3">609q</strain>
    </source>
</reference>
<dbReference type="Proteomes" id="UP000216316">
    <property type="component" value="Unassembled WGS sequence"/>
</dbReference>
<evidence type="ECO:0000313" key="4">
    <source>
        <dbReference type="Proteomes" id="UP000216316"/>
    </source>
</evidence>
<evidence type="ECO:0000313" key="1">
    <source>
        <dbReference type="EMBL" id="OYR87163.1"/>
    </source>
</evidence>
<dbReference type="AlphaFoldDB" id="A0A256L9D9"/>
<organism evidence="2 3">
    <name type="scientific">Lactobacillus taiwanensis</name>
    <dbReference type="NCBI Taxonomy" id="508451"/>
    <lineage>
        <taxon>Bacteria</taxon>
        <taxon>Bacillati</taxon>
        <taxon>Bacillota</taxon>
        <taxon>Bacilli</taxon>
        <taxon>Lactobacillales</taxon>
        <taxon>Lactobacillaceae</taxon>
        <taxon>Lactobacillus</taxon>
    </lineage>
</organism>
<accession>A0A256L9D9</accession>
<gene>
    <name evidence="1" type="ORF">CBF53_09240</name>
    <name evidence="2" type="ORF">CBF70_10300</name>
</gene>
<sequence>MKEIDLSLPSKFIDASVKMNFDEAYRLVKLMAKQHHRSLEQEFLTLKYAASALSNTERVAVLLMIKDIRKYEA</sequence>
<dbReference type="Proteomes" id="UP000215828">
    <property type="component" value="Unassembled WGS sequence"/>
</dbReference>
<dbReference type="EMBL" id="NGNV01000055">
    <property type="protein sequence ID" value="OYR87163.1"/>
    <property type="molecule type" value="Genomic_DNA"/>
</dbReference>
<dbReference type="RefSeq" id="WP_094496158.1">
    <property type="nucleotide sequence ID" value="NZ_NGNV01000055.1"/>
</dbReference>
<dbReference type="EMBL" id="NGNX01000062">
    <property type="protein sequence ID" value="OYR90034.1"/>
    <property type="molecule type" value="Genomic_DNA"/>
</dbReference>
<proteinExistence type="predicted"/>
<name>A0A256L9D9_9LACO</name>